<organism evidence="1 2">
    <name type="scientific">Cenococcum geophilum 1.58</name>
    <dbReference type="NCBI Taxonomy" id="794803"/>
    <lineage>
        <taxon>Eukaryota</taxon>
        <taxon>Fungi</taxon>
        <taxon>Dikarya</taxon>
        <taxon>Ascomycota</taxon>
        <taxon>Pezizomycotina</taxon>
        <taxon>Dothideomycetes</taxon>
        <taxon>Pleosporomycetidae</taxon>
        <taxon>Gloniales</taxon>
        <taxon>Gloniaceae</taxon>
        <taxon>Cenococcum</taxon>
    </lineage>
</organism>
<evidence type="ECO:0000313" key="2">
    <source>
        <dbReference type="Proteomes" id="UP000250078"/>
    </source>
</evidence>
<keyword evidence="2" id="KW-1185">Reference proteome</keyword>
<dbReference type="Proteomes" id="UP000250078">
    <property type="component" value="Unassembled WGS sequence"/>
</dbReference>
<name>A0ACC8EQB3_9PEZI</name>
<evidence type="ECO:0000313" key="1">
    <source>
        <dbReference type="EMBL" id="OCK88385.1"/>
    </source>
</evidence>
<proteinExistence type="predicted"/>
<accession>A0ACC8EQB3</accession>
<reference evidence="1 2" key="1">
    <citation type="journal article" date="2016" name="Nat. Commun.">
        <title>Ectomycorrhizal ecology is imprinted in the genome of the dominant symbiotic fungus Cenococcum geophilum.</title>
        <authorList>
            <consortium name="DOE Joint Genome Institute"/>
            <person name="Peter M."/>
            <person name="Kohler A."/>
            <person name="Ohm R.A."/>
            <person name="Kuo A."/>
            <person name="Krutzmann J."/>
            <person name="Morin E."/>
            <person name="Arend M."/>
            <person name="Barry K.W."/>
            <person name="Binder M."/>
            <person name="Choi C."/>
            <person name="Clum A."/>
            <person name="Copeland A."/>
            <person name="Grisel N."/>
            <person name="Haridas S."/>
            <person name="Kipfer T."/>
            <person name="LaButti K."/>
            <person name="Lindquist E."/>
            <person name="Lipzen A."/>
            <person name="Maire R."/>
            <person name="Meier B."/>
            <person name="Mihaltcheva S."/>
            <person name="Molinier V."/>
            <person name="Murat C."/>
            <person name="Poggeler S."/>
            <person name="Quandt C.A."/>
            <person name="Sperisen C."/>
            <person name="Tritt A."/>
            <person name="Tisserant E."/>
            <person name="Crous P.W."/>
            <person name="Henrissat B."/>
            <person name="Nehls U."/>
            <person name="Egli S."/>
            <person name="Spatafora J.W."/>
            <person name="Grigoriev I.V."/>
            <person name="Martin F.M."/>
        </authorList>
    </citation>
    <scope>NUCLEOTIDE SEQUENCE [LARGE SCALE GENOMIC DNA]</scope>
    <source>
        <strain evidence="1 2">1.58</strain>
    </source>
</reference>
<dbReference type="EMBL" id="KV748243">
    <property type="protein sequence ID" value="OCK88385.1"/>
    <property type="molecule type" value="Genomic_DNA"/>
</dbReference>
<feature type="non-terminal residue" evidence="1">
    <location>
        <position position="82"/>
    </location>
</feature>
<gene>
    <name evidence="1" type="ORF">K441DRAFT_427519</name>
</gene>
<feature type="non-terminal residue" evidence="1">
    <location>
        <position position="1"/>
    </location>
</feature>
<protein>
    <submittedName>
        <fullName evidence="1">Uncharacterized protein</fullName>
    </submittedName>
</protein>
<sequence length="82" mass="9285">ERNSNQSPLLHLPAEVRNQIYAHVLGGKLVHPTARRGSLERWHKLLHLGLLDTCKQTYQEAALLSYSLNTFSLSSADTLTRF</sequence>